<evidence type="ECO:0000313" key="2">
    <source>
        <dbReference type="EMBL" id="PAU95269.1"/>
    </source>
</evidence>
<gene>
    <name evidence="2" type="ORF">CK503_03470</name>
</gene>
<feature type="transmembrane region" description="Helical" evidence="1">
    <location>
        <begin position="51"/>
        <end position="71"/>
    </location>
</feature>
<proteinExistence type="predicted"/>
<reference evidence="2 3" key="1">
    <citation type="submission" date="2017-08" db="EMBL/GenBank/DDBJ databases">
        <title>Aliifodinibius alkalisoli sp. nov., isolated from saline alkaline soil.</title>
        <authorList>
            <person name="Liu D."/>
            <person name="Zhang G."/>
        </authorList>
    </citation>
    <scope>NUCLEOTIDE SEQUENCE [LARGE SCALE GENOMIC DNA]</scope>
    <source>
        <strain evidence="2 3">WN023</strain>
    </source>
</reference>
<sequence>MEIDETKMKECKKPSVWQKLRNAVIALLFGVFLLKVTPMSFAVVYLSNSTVIYLVLSLYAIICLFLGWLYGDYFIGYLHAKIENWWAPRDMFR</sequence>
<dbReference type="AlphaFoldDB" id="A0A2A2GEG2"/>
<dbReference type="EMBL" id="NSKE01000002">
    <property type="protein sequence ID" value="PAU95269.1"/>
    <property type="molecule type" value="Genomic_DNA"/>
</dbReference>
<comment type="caution">
    <text evidence="2">The sequence shown here is derived from an EMBL/GenBank/DDBJ whole genome shotgun (WGS) entry which is preliminary data.</text>
</comment>
<organism evidence="2 3">
    <name type="scientific">Fodinibius salipaludis</name>
    <dbReference type="NCBI Taxonomy" id="2032627"/>
    <lineage>
        <taxon>Bacteria</taxon>
        <taxon>Pseudomonadati</taxon>
        <taxon>Balneolota</taxon>
        <taxon>Balneolia</taxon>
        <taxon>Balneolales</taxon>
        <taxon>Balneolaceae</taxon>
        <taxon>Fodinibius</taxon>
    </lineage>
</organism>
<dbReference type="RefSeq" id="WP_095605395.1">
    <property type="nucleotide sequence ID" value="NZ_NSKE01000002.1"/>
</dbReference>
<keyword evidence="3" id="KW-1185">Reference proteome</keyword>
<keyword evidence="1" id="KW-1133">Transmembrane helix</keyword>
<evidence type="ECO:0000256" key="1">
    <source>
        <dbReference type="SAM" id="Phobius"/>
    </source>
</evidence>
<dbReference type="Proteomes" id="UP000218831">
    <property type="component" value="Unassembled WGS sequence"/>
</dbReference>
<feature type="transmembrane region" description="Helical" evidence="1">
    <location>
        <begin position="20"/>
        <end position="45"/>
    </location>
</feature>
<protein>
    <submittedName>
        <fullName evidence="2">Uncharacterized protein</fullName>
    </submittedName>
</protein>
<keyword evidence="1" id="KW-0472">Membrane</keyword>
<accession>A0A2A2GEG2</accession>
<evidence type="ECO:0000313" key="3">
    <source>
        <dbReference type="Proteomes" id="UP000218831"/>
    </source>
</evidence>
<keyword evidence="1" id="KW-0812">Transmembrane</keyword>
<name>A0A2A2GEG2_9BACT</name>
<dbReference type="OrthoDB" id="9948867at2"/>